<gene>
    <name evidence="2" type="ORF">OFLC_LOCUS12997</name>
</gene>
<keyword evidence="1" id="KW-0812">Transmembrane</keyword>
<name>A0A183HZT5_9BILA</name>
<dbReference type="Proteomes" id="UP000267606">
    <property type="component" value="Unassembled WGS sequence"/>
</dbReference>
<evidence type="ECO:0000313" key="3">
    <source>
        <dbReference type="Proteomes" id="UP000267606"/>
    </source>
</evidence>
<keyword evidence="1" id="KW-0472">Membrane</keyword>
<evidence type="ECO:0000256" key="1">
    <source>
        <dbReference type="SAM" id="Phobius"/>
    </source>
</evidence>
<reference evidence="2 3" key="2">
    <citation type="submission" date="2018-11" db="EMBL/GenBank/DDBJ databases">
        <authorList>
            <consortium name="Pathogen Informatics"/>
        </authorList>
    </citation>
    <scope>NUCLEOTIDE SEQUENCE [LARGE SCALE GENOMIC DNA]</scope>
</reference>
<keyword evidence="1" id="KW-1133">Transmembrane helix</keyword>
<organism evidence="4">
    <name type="scientific">Onchocerca flexuosa</name>
    <dbReference type="NCBI Taxonomy" id="387005"/>
    <lineage>
        <taxon>Eukaryota</taxon>
        <taxon>Metazoa</taxon>
        <taxon>Ecdysozoa</taxon>
        <taxon>Nematoda</taxon>
        <taxon>Chromadorea</taxon>
        <taxon>Rhabditida</taxon>
        <taxon>Spirurina</taxon>
        <taxon>Spiruromorpha</taxon>
        <taxon>Filarioidea</taxon>
        <taxon>Onchocercidae</taxon>
        <taxon>Onchocerca</taxon>
    </lineage>
</organism>
<dbReference type="AlphaFoldDB" id="A0A183HZT5"/>
<dbReference type="WBParaSite" id="OFLC_0001299801-mRNA-1">
    <property type="protein sequence ID" value="OFLC_0001299801-mRNA-1"/>
    <property type="gene ID" value="OFLC_0001299801"/>
</dbReference>
<keyword evidence="3" id="KW-1185">Reference proteome</keyword>
<accession>A0A183HZT5</accession>
<feature type="transmembrane region" description="Helical" evidence="1">
    <location>
        <begin position="83"/>
        <end position="110"/>
    </location>
</feature>
<proteinExistence type="predicted"/>
<evidence type="ECO:0000313" key="2">
    <source>
        <dbReference type="EMBL" id="VDP12680.1"/>
    </source>
</evidence>
<evidence type="ECO:0000313" key="4">
    <source>
        <dbReference type="WBParaSite" id="OFLC_0001299801-mRNA-1"/>
    </source>
</evidence>
<dbReference type="EMBL" id="UZAJ01040005">
    <property type="protein sequence ID" value="VDP12680.1"/>
    <property type="molecule type" value="Genomic_DNA"/>
</dbReference>
<protein>
    <submittedName>
        <fullName evidence="4">Transmembrane protein</fullName>
    </submittedName>
</protein>
<reference evidence="4" key="1">
    <citation type="submission" date="2016-06" db="UniProtKB">
        <authorList>
            <consortium name="WormBaseParasite"/>
        </authorList>
    </citation>
    <scope>IDENTIFICATION</scope>
</reference>
<sequence>MIIQDQDFTDYHVILTHHQRLKSSDFVESTDTFSFDIPIVPIDLSLLDCHRKPHPSRRLPQTSILSSLSTASSMPCRHHWFRLALSLLCINFAFSSNVNGFVVVVVVVVYRMKSCQDRAWRNK</sequence>